<protein>
    <submittedName>
        <fullName evidence="1">Uncharacterized protein</fullName>
    </submittedName>
</protein>
<reference evidence="1 2" key="1">
    <citation type="submission" date="2019-07" db="EMBL/GenBank/DDBJ databases">
        <title>Flavobacterium sp. nov., isolated from glacier ice.</title>
        <authorList>
            <person name="Liu Q."/>
            <person name="Xin Y.-H."/>
        </authorList>
    </citation>
    <scope>NUCLEOTIDE SEQUENCE [LARGE SCALE GENOMIC DNA]</scope>
    <source>
        <strain evidence="1 2">ZT4R6</strain>
    </source>
</reference>
<name>A0A552V8G6_9FLAO</name>
<dbReference type="AlphaFoldDB" id="A0A552V8G6"/>
<dbReference type="RefSeq" id="WP_143372262.1">
    <property type="nucleotide sequence ID" value="NZ_VJVZ01000002.1"/>
</dbReference>
<evidence type="ECO:0000313" key="2">
    <source>
        <dbReference type="Proteomes" id="UP000320643"/>
    </source>
</evidence>
<gene>
    <name evidence="1" type="ORF">FMM05_05140</name>
</gene>
<organism evidence="1 2">
    <name type="scientific">Flavobacterium zepuense</name>
    <dbReference type="NCBI Taxonomy" id="2593302"/>
    <lineage>
        <taxon>Bacteria</taxon>
        <taxon>Pseudomonadati</taxon>
        <taxon>Bacteroidota</taxon>
        <taxon>Flavobacteriia</taxon>
        <taxon>Flavobacteriales</taxon>
        <taxon>Flavobacteriaceae</taxon>
        <taxon>Flavobacterium</taxon>
    </lineage>
</organism>
<keyword evidence="2" id="KW-1185">Reference proteome</keyword>
<evidence type="ECO:0000313" key="1">
    <source>
        <dbReference type="EMBL" id="TRW26764.1"/>
    </source>
</evidence>
<dbReference type="OrthoDB" id="1375430at2"/>
<dbReference type="EMBL" id="VJVZ01000002">
    <property type="protein sequence ID" value="TRW26764.1"/>
    <property type="molecule type" value="Genomic_DNA"/>
</dbReference>
<comment type="caution">
    <text evidence="1">The sequence shown here is derived from an EMBL/GenBank/DDBJ whole genome shotgun (WGS) entry which is preliminary data.</text>
</comment>
<proteinExistence type="predicted"/>
<dbReference type="Proteomes" id="UP000320643">
    <property type="component" value="Unassembled WGS sequence"/>
</dbReference>
<accession>A0A552V8G6</accession>
<sequence length="112" mass="12983">MQNDHQIVYFLDHSDIAIVEVEAAGSGFKEMLWFMYHKASHTIKRFKFRPLSATTKVNGKADKKGFLKFTPKPGRYSIEIDHTIFDFDEQLPEQMSNDARTDILRYLNAAVI</sequence>